<dbReference type="PROSITE" id="PS50009">
    <property type="entry name" value="RASGEF_CAT"/>
    <property type="match status" value="1"/>
</dbReference>
<evidence type="ECO:0000313" key="6">
    <source>
        <dbReference type="Proteomes" id="UP000320762"/>
    </source>
</evidence>
<comment type="caution">
    <text evidence="5">The sequence shown here is derived from an EMBL/GenBank/DDBJ whole genome shotgun (WGS) entry which is preliminary data.</text>
</comment>
<protein>
    <submittedName>
        <fullName evidence="5">Ras guanine nucleotide exchange factor domain-containing protein</fullName>
    </submittedName>
</protein>
<reference evidence="5 6" key="1">
    <citation type="journal article" date="2019" name="New Phytol.">
        <title>Comparative genomics reveals unique wood-decay strategies and fruiting body development in the Schizophyllaceae.</title>
        <authorList>
            <person name="Almasi E."/>
            <person name="Sahu N."/>
            <person name="Krizsan K."/>
            <person name="Balint B."/>
            <person name="Kovacs G.M."/>
            <person name="Kiss B."/>
            <person name="Cseklye J."/>
            <person name="Drula E."/>
            <person name="Henrissat B."/>
            <person name="Nagy I."/>
            <person name="Chovatia M."/>
            <person name="Adam C."/>
            <person name="LaButti K."/>
            <person name="Lipzen A."/>
            <person name="Riley R."/>
            <person name="Grigoriev I.V."/>
            <person name="Nagy L.G."/>
        </authorList>
    </citation>
    <scope>NUCLEOTIDE SEQUENCE [LARGE SCALE GENOMIC DNA]</scope>
    <source>
        <strain evidence="5 6">NL-1724</strain>
    </source>
</reference>
<dbReference type="AlphaFoldDB" id="A0A550BTC9"/>
<dbReference type="InterPro" id="IPR000651">
    <property type="entry name" value="Ras-like_Gua-exchang_fac_N"/>
</dbReference>
<evidence type="ECO:0000259" key="3">
    <source>
        <dbReference type="PROSITE" id="PS50009"/>
    </source>
</evidence>
<dbReference type="SUPFAM" id="SSF48366">
    <property type="entry name" value="Ras GEF"/>
    <property type="match status" value="1"/>
</dbReference>
<dbReference type="PROSITE" id="PS50212">
    <property type="entry name" value="RASGEF_NTER"/>
    <property type="match status" value="1"/>
</dbReference>
<evidence type="ECO:0000259" key="4">
    <source>
        <dbReference type="PROSITE" id="PS50212"/>
    </source>
</evidence>
<dbReference type="Gene3D" id="1.10.840.10">
    <property type="entry name" value="Ras guanine-nucleotide exchange factors catalytic domain"/>
    <property type="match status" value="1"/>
</dbReference>
<dbReference type="InterPro" id="IPR036964">
    <property type="entry name" value="RASGEF_cat_dom_sf"/>
</dbReference>
<dbReference type="Proteomes" id="UP000320762">
    <property type="component" value="Unassembled WGS sequence"/>
</dbReference>
<dbReference type="Gene3D" id="1.20.870.10">
    <property type="entry name" value="Son of sevenless (SoS) protein Chain: S domain 1"/>
    <property type="match status" value="1"/>
</dbReference>
<dbReference type="EMBL" id="VDMD01000095">
    <property type="protein sequence ID" value="TRM55799.1"/>
    <property type="molecule type" value="Genomic_DNA"/>
</dbReference>
<proteinExistence type="predicted"/>
<evidence type="ECO:0000313" key="5">
    <source>
        <dbReference type="EMBL" id="TRM55799.1"/>
    </source>
</evidence>
<name>A0A550BTC9_9AGAR</name>
<dbReference type="PANTHER" id="PTHR23113:SF99">
    <property type="entry name" value="RASGEF DOMAIN-CONTAINING PROTEIN"/>
    <property type="match status" value="1"/>
</dbReference>
<feature type="domain" description="N-terminal Ras-GEF" evidence="4">
    <location>
        <begin position="51"/>
        <end position="175"/>
    </location>
</feature>
<keyword evidence="1 2" id="KW-0344">Guanine-nucleotide releasing factor</keyword>
<keyword evidence="6" id="KW-1185">Reference proteome</keyword>
<dbReference type="SMART" id="SM00147">
    <property type="entry name" value="RasGEF"/>
    <property type="match status" value="1"/>
</dbReference>
<evidence type="ECO:0000256" key="2">
    <source>
        <dbReference type="PROSITE-ProRule" id="PRU00168"/>
    </source>
</evidence>
<dbReference type="InterPro" id="IPR001895">
    <property type="entry name" value="RASGEF_cat_dom"/>
</dbReference>
<dbReference type="PANTHER" id="PTHR23113">
    <property type="entry name" value="GUANINE NUCLEOTIDE EXCHANGE FACTOR"/>
    <property type="match status" value="1"/>
</dbReference>
<dbReference type="STRING" id="97359.A0A550BTC9"/>
<dbReference type="GO" id="GO:0005085">
    <property type="term" value="F:guanyl-nucleotide exchange factor activity"/>
    <property type="evidence" value="ECO:0007669"/>
    <property type="project" value="UniProtKB-KW"/>
</dbReference>
<dbReference type="Pfam" id="PF00617">
    <property type="entry name" value="RasGEF"/>
    <property type="match status" value="1"/>
</dbReference>
<dbReference type="InterPro" id="IPR023578">
    <property type="entry name" value="Ras_GEF_dom_sf"/>
</dbReference>
<organism evidence="5 6">
    <name type="scientific">Schizophyllum amplum</name>
    <dbReference type="NCBI Taxonomy" id="97359"/>
    <lineage>
        <taxon>Eukaryota</taxon>
        <taxon>Fungi</taxon>
        <taxon>Dikarya</taxon>
        <taxon>Basidiomycota</taxon>
        <taxon>Agaricomycotina</taxon>
        <taxon>Agaricomycetes</taxon>
        <taxon>Agaricomycetidae</taxon>
        <taxon>Agaricales</taxon>
        <taxon>Schizophyllaceae</taxon>
        <taxon>Schizophyllum</taxon>
    </lineage>
</organism>
<dbReference type="GO" id="GO:0007264">
    <property type="term" value="P:small GTPase-mediated signal transduction"/>
    <property type="evidence" value="ECO:0007669"/>
    <property type="project" value="InterPro"/>
</dbReference>
<accession>A0A550BTC9</accession>
<gene>
    <name evidence="5" type="ORF">BD626DRAFT_522503</name>
</gene>
<evidence type="ECO:0000256" key="1">
    <source>
        <dbReference type="ARBA" id="ARBA00022658"/>
    </source>
</evidence>
<feature type="domain" description="Ras-GEF" evidence="3">
    <location>
        <begin position="218"/>
        <end position="460"/>
    </location>
</feature>
<sequence>MLAENHDYARPTDDGSPIIGCYVRGAAAFSPPKDIVDFTEVAIHWTTNKDGNKLPTGASLPGLVDLLVTEFGPETERTRDSILLAFRFFCTPVHLASMFEDRWKNLQKASPGSRSAEGLAIIHALLRWLQRYWRDEHDVRAIAVIEHLFQDHIKHCDEIPEDVRDALQQAIQYVLDHPWCKTGGSASGACGTAIPASKFVMPEKPVTDLYTLRLQPKFVREFAQQLVRKSSKLYRAIDGLEWTVYAKIAENKSWSIHGQAVRDFIAYRHRINLWVLKDLLAETTPINRARVIEFWIDVAQTCLSYGDFSTMYSIVWALSQAFIRNVMCVSFLLVGYRRKLCLREMDTYMEVCKREVDGSVRADRMLEAVESKGTPAIPDPGNLTLLTGQIRFKKIVLEGSLKAGRPMVNLKFASHVQVFVKRIQKFQAPYEFAAKPDAVVRFMIEHHLSKFAYEDVTAGGHDRYLQSLHNQCHERTAEPKVFECHGTKITLTSDNVIQYCIAGRMKVLHIDEYDPPDKEIYKSELFRNIDMKIWYA</sequence>
<dbReference type="OrthoDB" id="546434at2759"/>
<dbReference type="InterPro" id="IPR008937">
    <property type="entry name" value="Ras-like_GEF"/>
</dbReference>